<dbReference type="SUPFAM" id="SSF52743">
    <property type="entry name" value="Subtilisin-like"/>
    <property type="match status" value="1"/>
</dbReference>
<feature type="active site" description="Charge relay system" evidence="5">
    <location>
        <position position="229"/>
    </location>
</feature>
<dbReference type="InterPro" id="IPR036852">
    <property type="entry name" value="Peptidase_S8/S53_dom_sf"/>
</dbReference>
<evidence type="ECO:0000256" key="4">
    <source>
        <dbReference type="ARBA" id="ARBA00022825"/>
    </source>
</evidence>
<gene>
    <name evidence="8" type="ORF">LWC34_25535</name>
</gene>
<keyword evidence="3 5" id="KW-0378">Hydrolase</keyword>
<feature type="domain" description="Peptidase S8/S53" evidence="7">
    <location>
        <begin position="189"/>
        <end position="430"/>
    </location>
</feature>
<accession>A0ABS8ZFX2</accession>
<dbReference type="InterPro" id="IPR022398">
    <property type="entry name" value="Peptidase_S8_His-AS"/>
</dbReference>
<feature type="active site" description="Charge relay system" evidence="5">
    <location>
        <position position="198"/>
    </location>
</feature>
<protein>
    <submittedName>
        <fullName evidence="8">S8 family serine peptidase</fullName>
    </submittedName>
</protein>
<dbReference type="RefSeq" id="WP_233727678.1">
    <property type="nucleotide sequence ID" value="NZ_JAJVCN010000002.1"/>
</dbReference>
<dbReference type="PROSITE" id="PS00138">
    <property type="entry name" value="SUBTILASE_SER"/>
    <property type="match status" value="1"/>
</dbReference>
<comment type="caution">
    <text evidence="8">The sequence shown here is derived from an EMBL/GenBank/DDBJ whole genome shotgun (WGS) entry which is preliminary data.</text>
</comment>
<feature type="signal peptide" evidence="6">
    <location>
        <begin position="1"/>
        <end position="26"/>
    </location>
</feature>
<dbReference type="SUPFAM" id="SSF52025">
    <property type="entry name" value="PA domain"/>
    <property type="match status" value="1"/>
</dbReference>
<dbReference type="PANTHER" id="PTHR43806">
    <property type="entry name" value="PEPTIDASE S8"/>
    <property type="match status" value="1"/>
</dbReference>
<dbReference type="Gene3D" id="3.50.30.30">
    <property type="match status" value="1"/>
</dbReference>
<evidence type="ECO:0000256" key="3">
    <source>
        <dbReference type="ARBA" id="ARBA00022801"/>
    </source>
</evidence>
<keyword evidence="9" id="KW-1185">Reference proteome</keyword>
<keyword evidence="4 5" id="KW-0720">Serine protease</keyword>
<comment type="similarity">
    <text evidence="1 5">Belongs to the peptidase S8 family.</text>
</comment>
<dbReference type="Pfam" id="PF00082">
    <property type="entry name" value="Peptidase_S8"/>
    <property type="match status" value="1"/>
</dbReference>
<dbReference type="PRINTS" id="PR00723">
    <property type="entry name" value="SUBTILISIN"/>
</dbReference>
<evidence type="ECO:0000256" key="1">
    <source>
        <dbReference type="ARBA" id="ARBA00011073"/>
    </source>
</evidence>
<evidence type="ECO:0000313" key="9">
    <source>
        <dbReference type="Proteomes" id="UP001521150"/>
    </source>
</evidence>
<dbReference type="EMBL" id="JAJVCN010000002">
    <property type="protein sequence ID" value="MCE7006174.1"/>
    <property type="molecule type" value="Genomic_DNA"/>
</dbReference>
<dbReference type="InterPro" id="IPR015500">
    <property type="entry name" value="Peptidase_S8_subtilisin-rel"/>
</dbReference>
<feature type="active site" description="Charge relay system" evidence="5">
    <location>
        <position position="392"/>
    </location>
</feature>
<organism evidence="8 9">
    <name type="scientific">Kibdelosporangium philippinense</name>
    <dbReference type="NCBI Taxonomy" id="211113"/>
    <lineage>
        <taxon>Bacteria</taxon>
        <taxon>Bacillati</taxon>
        <taxon>Actinomycetota</taxon>
        <taxon>Actinomycetes</taxon>
        <taxon>Pseudonocardiales</taxon>
        <taxon>Pseudonocardiaceae</taxon>
        <taxon>Kibdelosporangium</taxon>
    </lineage>
</organism>
<proteinExistence type="inferred from homology"/>
<keyword evidence="2 5" id="KW-0645">Protease</keyword>
<evidence type="ECO:0000256" key="6">
    <source>
        <dbReference type="SAM" id="SignalP"/>
    </source>
</evidence>
<dbReference type="Gene3D" id="3.40.50.200">
    <property type="entry name" value="Peptidase S8/S53 domain"/>
    <property type="match status" value="1"/>
</dbReference>
<keyword evidence="6" id="KW-0732">Signal</keyword>
<evidence type="ECO:0000313" key="8">
    <source>
        <dbReference type="EMBL" id="MCE7006174.1"/>
    </source>
</evidence>
<evidence type="ECO:0000256" key="5">
    <source>
        <dbReference type="PROSITE-ProRule" id="PRU01240"/>
    </source>
</evidence>
<dbReference type="InterPro" id="IPR050131">
    <property type="entry name" value="Peptidase_S8_subtilisin-like"/>
</dbReference>
<dbReference type="InterPro" id="IPR013783">
    <property type="entry name" value="Ig-like_fold"/>
</dbReference>
<dbReference type="PANTHER" id="PTHR43806:SF11">
    <property type="entry name" value="CEREVISIN-RELATED"/>
    <property type="match status" value="1"/>
</dbReference>
<dbReference type="PROSITE" id="PS51892">
    <property type="entry name" value="SUBTILASE"/>
    <property type="match status" value="1"/>
</dbReference>
<dbReference type="PROSITE" id="PS00137">
    <property type="entry name" value="SUBTILASE_HIS"/>
    <property type="match status" value="1"/>
</dbReference>
<name>A0ABS8ZFX2_9PSEU</name>
<sequence>MHKRILSQAAVLAVLAGGAAVLPAAAAEPEPGKTVTLITGDKVTVTRKGGTWDARIEPAKRAGESVSFVKSVSPNGVTVIPSSVMPQIQSGKLDRALFDVTKLIELGYDDANTSEIPLLVESPRAQTLGRVTRAMPEVRMSAVATPKGTDVLAKSEDSKIWLNGKLFPSLSQSVPQIGAPAAWQAGHTGKGTTVAVLDTGYDAGHPDLNGIVKGEKDFTSEGTTDVIGHGTHVASTVAGVAKGSDLVIGKVCAKSGCRFDAILEGMQWAADSGAKVVNMSLGGGPGDGTDPIETALNRLTAEKGTLFVVASGNYGPGVKVSSPASADAALAVASVNKQDKYSVFSQPGPRLGDHAIKPDIAAPGEDIVAARAKGTLADKAVDELHARLSGTSMATPHVAGAAAILASQHPDWTGPQIKAALMASAKPIETTIYQQGTGRVDVAKAVAQSIVPSVGSVNLGFIKWPYNQPAESKQISYKNIGTAPVSLKLTMDVPAFSLSDNEITVPAGGEASVTITFDHTKAAVDVYGGRLIARSGDIVVQTLVGAYKEPESYDLTVRFIDRDGNETQGGAGKATWVRLDTGKDAFGGMLDNSTVRLPAGRYALLGSVATPIPGQYLPSSTAVAEPTIDLRKDTVVTLDARKGKKVTVRTDEKDARQVTGPFGFSGVVGMSIDTGGRGVGHYKEATADDYAVPVAGHHPHFTYFDRLKLERPEVKLTVDKPAFEVPVDWVPTSPKFTDSRTLSAVDVGRATPEEIAPRDLTGKLAVFTTSGLEYGAKVDAIARAGAAAALFYFVDGPVKVTKSSIPVVMTMRPEGSKLAKLGTTSVTLTGQGPSPYHYELAFPSHGNIPANVDYQARGRDVATVQTTYRTNGKSDMGYHTAQAVDRGEVLEGWLETHQVPMPLRRTEYFSPMSWVLSLGTTVQPGLLGARTFKAGEQTEVDWNKAVFGPAITGPQAELGPSPALVSRTEDTIEATLPLLSDSAGHSGFALPEDTGDTVLYSGGKEIARSGIPGQGTFTVPAGEAEYRLTSEVSRNHPDWPTSTKVSAEWSFRSGHTASVTPLPLLAIGFDPKLDMANQAPAGALFPVPVRVDRQPGTQGKVELRKVEASYDDGKTWQPVPLLNGWTIIKNPASGFVSLRASAADTTGNTVSQTIIHAYRVR</sequence>
<feature type="chain" id="PRO_5045994595" evidence="6">
    <location>
        <begin position="27"/>
        <end position="1161"/>
    </location>
</feature>
<evidence type="ECO:0000259" key="7">
    <source>
        <dbReference type="Pfam" id="PF00082"/>
    </source>
</evidence>
<evidence type="ECO:0000256" key="2">
    <source>
        <dbReference type="ARBA" id="ARBA00022670"/>
    </source>
</evidence>
<reference evidence="8 9" key="1">
    <citation type="submission" date="2021-12" db="EMBL/GenBank/DDBJ databases">
        <title>Genome sequence of Kibdelosporangium philippinense ATCC 49844.</title>
        <authorList>
            <person name="Fedorov E.A."/>
            <person name="Omeragic M."/>
            <person name="Shalygina K.F."/>
            <person name="Maclea K.S."/>
        </authorList>
    </citation>
    <scope>NUCLEOTIDE SEQUENCE [LARGE SCALE GENOMIC DNA]</scope>
    <source>
        <strain evidence="8 9">ATCC 49844</strain>
    </source>
</reference>
<dbReference type="Gene3D" id="2.60.40.10">
    <property type="entry name" value="Immunoglobulins"/>
    <property type="match status" value="1"/>
</dbReference>
<dbReference type="InterPro" id="IPR000209">
    <property type="entry name" value="Peptidase_S8/S53_dom"/>
</dbReference>
<dbReference type="InterPro" id="IPR023828">
    <property type="entry name" value="Peptidase_S8_Ser-AS"/>
</dbReference>
<dbReference type="Proteomes" id="UP001521150">
    <property type="component" value="Unassembled WGS sequence"/>
</dbReference>
<dbReference type="InterPro" id="IPR046450">
    <property type="entry name" value="PA_dom_sf"/>
</dbReference>